<dbReference type="Gene3D" id="2.60.120.200">
    <property type="match status" value="1"/>
</dbReference>
<dbReference type="PANTHER" id="PTHR12223">
    <property type="entry name" value="VESICULAR MANNOSE-BINDING LECTIN"/>
    <property type="match status" value="1"/>
</dbReference>
<dbReference type="SUPFAM" id="SSF49899">
    <property type="entry name" value="Concanavalin A-like lectins/glucanases"/>
    <property type="match status" value="1"/>
</dbReference>
<dbReference type="OrthoDB" id="270293at2759"/>
<feature type="transmembrane region" description="Helical" evidence="6">
    <location>
        <begin position="340"/>
        <end position="360"/>
    </location>
</feature>
<comment type="subcellular location">
    <subcellularLocation>
        <location evidence="1">Membrane</location>
        <topology evidence="1">Single-pass type I membrane protein</topology>
    </subcellularLocation>
</comment>
<dbReference type="RefSeq" id="XP_014567855.1">
    <property type="nucleotide sequence ID" value="XM_014712369.1"/>
</dbReference>
<feature type="domain" description="L-type lectin-like" evidence="7">
    <location>
        <begin position="86"/>
        <end position="309"/>
    </location>
</feature>
<evidence type="ECO:0000256" key="6">
    <source>
        <dbReference type="SAM" id="Phobius"/>
    </source>
</evidence>
<evidence type="ECO:0000256" key="5">
    <source>
        <dbReference type="ARBA" id="ARBA00023136"/>
    </source>
</evidence>
<gene>
    <name evidence="8" type="primary">Mo05813</name>
    <name evidence="8" type="ORF">E5Q_05813</name>
</gene>
<dbReference type="OMA" id="GCTADIR"/>
<dbReference type="GO" id="GO:0005793">
    <property type="term" value="C:endoplasmic reticulum-Golgi intermediate compartment"/>
    <property type="evidence" value="ECO:0007669"/>
    <property type="project" value="TreeGrafter"/>
</dbReference>
<dbReference type="CDD" id="cd07308">
    <property type="entry name" value="lectin_leg-like"/>
    <property type="match status" value="1"/>
</dbReference>
<evidence type="ECO:0000313" key="9">
    <source>
        <dbReference type="Proteomes" id="UP000009131"/>
    </source>
</evidence>
<dbReference type="GO" id="GO:0006888">
    <property type="term" value="P:endoplasmic reticulum to Golgi vesicle-mediated transport"/>
    <property type="evidence" value="ECO:0007669"/>
    <property type="project" value="TreeGrafter"/>
</dbReference>
<sequence length="369" mass="41100">MRKCRQPDDLMSLADCSQSNAQSGQRRARRKGVRGLSSVLLLLQALLLLSTVARPALAKKADKKSAAAAAAAPDYKTRVPGTVERTLPIRSHSLFAPYVDADLQNRWFDFGGTAIVNTNKHIRLTQDRPSQAGWLWSRLPITPTGFEIEFEFRVDGKSNTLFGDGFAVWLTSSRATQGPVFGNEDLWRGLAIFFDTYANSRHSWAFPQILAINNDGTTSYDHGSDGATQSEIRCSIDFRRTDVAAKAKMTYFRNNYFELAIQHRAWDEYETCFVIRNLTLPGSPFLGFTAATGDVSDDHDIVSVSAYNALYHSPSANAPKRSRRSSSSAGSKFLRFVTTLIKWLAILVVIGVAAIAFRGWKTQRNNKRF</sequence>
<reference evidence="8 9" key="2">
    <citation type="journal article" date="2012" name="Open Biol.">
        <title>Characteristics of nucleosomes and linker DNA regions on the genome of the basidiomycete Mixia osmundae revealed by mono- and dinucleosome mapping.</title>
        <authorList>
            <person name="Nishida H."/>
            <person name="Kondo S."/>
            <person name="Matsumoto T."/>
            <person name="Suzuki Y."/>
            <person name="Yoshikawa H."/>
            <person name="Taylor T.D."/>
            <person name="Sugiyama J."/>
        </authorList>
    </citation>
    <scope>NUCLEOTIDE SEQUENCE [LARGE SCALE GENOMIC DNA]</scope>
    <source>
        <strain evidence="9">CBS 9802 / IAM 14324 / JCM 22182 / KY 12970</strain>
    </source>
</reference>
<dbReference type="STRING" id="764103.G7E8G3"/>
<protein>
    <recommendedName>
        <fullName evidence="7">L-type lectin-like domain-containing protein</fullName>
    </recommendedName>
</protein>
<comment type="caution">
    <text evidence="8">The sequence shown here is derived from an EMBL/GenBank/DDBJ whole genome shotgun (WGS) entry which is preliminary data.</text>
</comment>
<organism evidence="8 9">
    <name type="scientific">Mixia osmundae (strain CBS 9802 / IAM 14324 / JCM 22182 / KY 12970)</name>
    <dbReference type="NCBI Taxonomy" id="764103"/>
    <lineage>
        <taxon>Eukaryota</taxon>
        <taxon>Fungi</taxon>
        <taxon>Dikarya</taxon>
        <taxon>Basidiomycota</taxon>
        <taxon>Pucciniomycotina</taxon>
        <taxon>Mixiomycetes</taxon>
        <taxon>Mixiales</taxon>
        <taxon>Mixiaceae</taxon>
        <taxon>Mixia</taxon>
    </lineage>
</organism>
<dbReference type="eggNOG" id="KOG3839">
    <property type="taxonomic scope" value="Eukaryota"/>
</dbReference>
<dbReference type="GO" id="GO:0000139">
    <property type="term" value="C:Golgi membrane"/>
    <property type="evidence" value="ECO:0007669"/>
    <property type="project" value="TreeGrafter"/>
</dbReference>
<dbReference type="GO" id="GO:0005789">
    <property type="term" value="C:endoplasmic reticulum membrane"/>
    <property type="evidence" value="ECO:0007669"/>
    <property type="project" value="TreeGrafter"/>
</dbReference>
<reference evidence="8 9" key="1">
    <citation type="journal article" date="2011" name="J. Gen. Appl. Microbiol.">
        <title>Draft genome sequencing of the enigmatic basidiomycete Mixia osmundae.</title>
        <authorList>
            <person name="Nishida H."/>
            <person name="Nagatsuka Y."/>
            <person name="Sugiyama J."/>
        </authorList>
    </citation>
    <scope>NUCLEOTIDE SEQUENCE [LARGE SCALE GENOMIC DNA]</scope>
    <source>
        <strain evidence="9">CBS 9802 / IAM 14324 / JCM 22182 / KY 12970</strain>
    </source>
</reference>
<evidence type="ECO:0000256" key="4">
    <source>
        <dbReference type="ARBA" id="ARBA00022989"/>
    </source>
</evidence>
<dbReference type="Proteomes" id="UP000009131">
    <property type="component" value="Unassembled WGS sequence"/>
</dbReference>
<dbReference type="GO" id="GO:0030134">
    <property type="term" value="C:COPII-coated ER to Golgi transport vesicle"/>
    <property type="evidence" value="ECO:0007669"/>
    <property type="project" value="TreeGrafter"/>
</dbReference>
<dbReference type="InParanoid" id="G7E8G3"/>
<evidence type="ECO:0000256" key="2">
    <source>
        <dbReference type="ARBA" id="ARBA00022692"/>
    </source>
</evidence>
<dbReference type="HOGENOM" id="CLU_041093_1_0_1"/>
<name>G7E8G3_MIXOS</name>
<dbReference type="InterPro" id="IPR013320">
    <property type="entry name" value="ConA-like_dom_sf"/>
</dbReference>
<accession>G7E8G3</accession>
<dbReference type="AlphaFoldDB" id="G7E8G3"/>
<evidence type="ECO:0000256" key="1">
    <source>
        <dbReference type="ARBA" id="ARBA00004479"/>
    </source>
</evidence>
<keyword evidence="3" id="KW-0732">Signal</keyword>
<evidence type="ECO:0000313" key="8">
    <source>
        <dbReference type="EMBL" id="GAA99123.1"/>
    </source>
</evidence>
<keyword evidence="2 6" id="KW-0812">Transmembrane</keyword>
<dbReference type="EMBL" id="BABT02000179">
    <property type="protein sequence ID" value="GAA99123.1"/>
    <property type="molecule type" value="Genomic_DNA"/>
</dbReference>
<proteinExistence type="predicted"/>
<dbReference type="InterPro" id="IPR005052">
    <property type="entry name" value="Lectin_leg"/>
</dbReference>
<dbReference type="InterPro" id="IPR051136">
    <property type="entry name" value="Intracellular_Lectin-GPT"/>
</dbReference>
<dbReference type="PANTHER" id="PTHR12223:SF45">
    <property type="entry name" value="RE50040P"/>
    <property type="match status" value="1"/>
</dbReference>
<dbReference type="GO" id="GO:0005537">
    <property type="term" value="F:D-mannose binding"/>
    <property type="evidence" value="ECO:0007669"/>
    <property type="project" value="TreeGrafter"/>
</dbReference>
<keyword evidence="9" id="KW-1185">Reference proteome</keyword>
<evidence type="ECO:0000259" key="7">
    <source>
        <dbReference type="PROSITE" id="PS51328"/>
    </source>
</evidence>
<evidence type="ECO:0000256" key="3">
    <source>
        <dbReference type="ARBA" id="ARBA00022729"/>
    </source>
</evidence>
<keyword evidence="5 6" id="KW-0472">Membrane</keyword>
<dbReference type="FunCoup" id="G7E8G3">
    <property type="interactions" value="264"/>
</dbReference>
<dbReference type="PROSITE" id="PS51328">
    <property type="entry name" value="L_LECTIN_LIKE"/>
    <property type="match status" value="1"/>
</dbReference>
<keyword evidence="4 6" id="KW-1133">Transmembrane helix</keyword>
<dbReference type="Pfam" id="PF03388">
    <property type="entry name" value="Lectin_leg-like"/>
    <property type="match status" value="1"/>
</dbReference>